<organism evidence="2 3">
    <name type="scientific">Salinisphaera dokdonensis CL-ES53</name>
    <dbReference type="NCBI Taxonomy" id="1304272"/>
    <lineage>
        <taxon>Bacteria</taxon>
        <taxon>Pseudomonadati</taxon>
        <taxon>Pseudomonadota</taxon>
        <taxon>Gammaproteobacteria</taxon>
        <taxon>Salinisphaerales</taxon>
        <taxon>Salinisphaeraceae</taxon>
        <taxon>Salinisphaera</taxon>
    </lineage>
</organism>
<evidence type="ECO:0008006" key="4">
    <source>
        <dbReference type="Google" id="ProtNLM"/>
    </source>
</evidence>
<feature type="signal peptide" evidence="1">
    <location>
        <begin position="1"/>
        <end position="23"/>
    </location>
</feature>
<dbReference type="Proteomes" id="UP001460888">
    <property type="component" value="Unassembled WGS sequence"/>
</dbReference>
<gene>
    <name evidence="2" type="ORF">SADO_04675</name>
</gene>
<name>A0ABV2AZF2_9GAMM</name>
<comment type="caution">
    <text evidence="2">The sequence shown here is derived from an EMBL/GenBank/DDBJ whole genome shotgun (WGS) entry which is preliminary data.</text>
</comment>
<feature type="chain" id="PRO_5045414356" description="DUF3613 domain-containing protein" evidence="1">
    <location>
        <begin position="24"/>
        <end position="88"/>
    </location>
</feature>
<dbReference type="EMBL" id="APND01000001">
    <property type="protein sequence ID" value="MES1928524.1"/>
    <property type="molecule type" value="Genomic_DNA"/>
</dbReference>
<accession>A0ABV2AZF2</accession>
<dbReference type="Pfam" id="PF12266">
    <property type="entry name" value="DUF3613"/>
    <property type="match status" value="1"/>
</dbReference>
<sequence>MKQQYLAVGVVAAWMLAATSAHAGDVGDVGPTVQSALEMQRSGRQAAPVRPMLSDVADRTYDRYLESFTYPIPEQFERDEAFAADAGN</sequence>
<protein>
    <recommendedName>
        <fullName evidence="4">DUF3613 domain-containing protein</fullName>
    </recommendedName>
</protein>
<evidence type="ECO:0000313" key="3">
    <source>
        <dbReference type="Proteomes" id="UP001460888"/>
    </source>
</evidence>
<dbReference type="RefSeq" id="WP_353109647.1">
    <property type="nucleotide sequence ID" value="NZ_APND01000001.1"/>
</dbReference>
<evidence type="ECO:0000313" key="2">
    <source>
        <dbReference type="EMBL" id="MES1928524.1"/>
    </source>
</evidence>
<proteinExistence type="predicted"/>
<evidence type="ECO:0000256" key="1">
    <source>
        <dbReference type="SAM" id="SignalP"/>
    </source>
</evidence>
<keyword evidence="1" id="KW-0732">Signal</keyword>
<keyword evidence="3" id="KW-1185">Reference proteome</keyword>
<reference evidence="2 3" key="1">
    <citation type="submission" date="2013-03" db="EMBL/GenBank/DDBJ databases">
        <title>Salinisphaera dokdonensis CL-ES53 Genome Sequencing.</title>
        <authorList>
            <person name="Li C."/>
            <person name="Lai Q."/>
            <person name="Shao Z."/>
        </authorList>
    </citation>
    <scope>NUCLEOTIDE SEQUENCE [LARGE SCALE GENOMIC DNA]</scope>
    <source>
        <strain evidence="2 3">CL-ES53</strain>
    </source>
</reference>
<dbReference type="InterPro" id="IPR022053">
    <property type="entry name" value="DUF3613"/>
</dbReference>